<protein>
    <submittedName>
        <fullName evidence="1">Uncharacterized protein</fullName>
    </submittedName>
</protein>
<proteinExistence type="predicted"/>
<dbReference type="EMBL" id="BARW01018016">
    <property type="protein sequence ID" value="GAI93993.1"/>
    <property type="molecule type" value="Genomic_DNA"/>
</dbReference>
<dbReference type="AlphaFoldDB" id="X1SM50"/>
<organism evidence="1">
    <name type="scientific">marine sediment metagenome</name>
    <dbReference type="NCBI Taxonomy" id="412755"/>
    <lineage>
        <taxon>unclassified sequences</taxon>
        <taxon>metagenomes</taxon>
        <taxon>ecological metagenomes</taxon>
    </lineage>
</organism>
<evidence type="ECO:0000313" key="1">
    <source>
        <dbReference type="EMBL" id="GAI93993.1"/>
    </source>
</evidence>
<reference evidence="1" key="1">
    <citation type="journal article" date="2014" name="Front. Microbiol.">
        <title>High frequency of phylogenetically diverse reductive dehalogenase-homologous genes in deep subseafloor sedimentary metagenomes.</title>
        <authorList>
            <person name="Kawai M."/>
            <person name="Futagami T."/>
            <person name="Toyoda A."/>
            <person name="Takaki Y."/>
            <person name="Nishi S."/>
            <person name="Hori S."/>
            <person name="Arai W."/>
            <person name="Tsubouchi T."/>
            <person name="Morono Y."/>
            <person name="Uchiyama I."/>
            <person name="Ito T."/>
            <person name="Fujiyama A."/>
            <person name="Inagaki F."/>
            <person name="Takami H."/>
        </authorList>
    </citation>
    <scope>NUCLEOTIDE SEQUENCE</scope>
    <source>
        <strain evidence="1">Expedition CK06-06</strain>
    </source>
</reference>
<gene>
    <name evidence="1" type="ORF">S12H4_30943</name>
</gene>
<comment type="caution">
    <text evidence="1">The sequence shown here is derived from an EMBL/GenBank/DDBJ whole genome shotgun (WGS) entry which is preliminary data.</text>
</comment>
<name>X1SM50_9ZZZZ</name>
<sequence>MIKHKSLIFNIKIENNFLKLIENIDGFDMRCVLHTGKVIIK</sequence>
<accession>X1SM50</accession>